<organism evidence="2 3">
    <name type="scientific">Polarella glacialis</name>
    <name type="common">Dinoflagellate</name>
    <dbReference type="NCBI Taxonomy" id="89957"/>
    <lineage>
        <taxon>Eukaryota</taxon>
        <taxon>Sar</taxon>
        <taxon>Alveolata</taxon>
        <taxon>Dinophyceae</taxon>
        <taxon>Suessiales</taxon>
        <taxon>Suessiaceae</taxon>
        <taxon>Polarella</taxon>
    </lineage>
</organism>
<comment type="caution">
    <text evidence="2">The sequence shown here is derived from an EMBL/GenBank/DDBJ whole genome shotgun (WGS) entry which is preliminary data.</text>
</comment>
<evidence type="ECO:0000313" key="2">
    <source>
        <dbReference type="EMBL" id="CAE8639284.1"/>
    </source>
</evidence>
<feature type="non-terminal residue" evidence="2">
    <location>
        <position position="367"/>
    </location>
</feature>
<evidence type="ECO:0000313" key="3">
    <source>
        <dbReference type="Proteomes" id="UP000654075"/>
    </source>
</evidence>
<name>A0A813HP17_POLGL</name>
<dbReference type="AlphaFoldDB" id="A0A813HP17"/>
<dbReference type="OrthoDB" id="445371at2759"/>
<gene>
    <name evidence="2" type="ORF">PGLA1383_LOCUS54327</name>
</gene>
<keyword evidence="3" id="KW-1185">Reference proteome</keyword>
<dbReference type="EMBL" id="CAJNNV010032207">
    <property type="protein sequence ID" value="CAE8639284.1"/>
    <property type="molecule type" value="Genomic_DNA"/>
</dbReference>
<evidence type="ECO:0000256" key="1">
    <source>
        <dbReference type="SAM" id="MobiDB-lite"/>
    </source>
</evidence>
<feature type="region of interest" description="Disordered" evidence="1">
    <location>
        <begin position="1"/>
        <end position="60"/>
    </location>
</feature>
<dbReference type="OMA" id="PWMETAS"/>
<reference evidence="2" key="1">
    <citation type="submission" date="2021-02" db="EMBL/GenBank/DDBJ databases">
        <authorList>
            <person name="Dougan E. K."/>
            <person name="Rhodes N."/>
            <person name="Thang M."/>
            <person name="Chan C."/>
        </authorList>
    </citation>
    <scope>NUCLEOTIDE SEQUENCE</scope>
</reference>
<feature type="compositionally biased region" description="Polar residues" evidence="1">
    <location>
        <begin position="1"/>
        <end position="29"/>
    </location>
</feature>
<dbReference type="Proteomes" id="UP000654075">
    <property type="component" value="Unassembled WGS sequence"/>
</dbReference>
<proteinExistence type="predicted"/>
<accession>A0A813HP17</accession>
<sequence length="367" mass="40070">CRSQQPTTEQHSSLQGRSLSGNLPATWQPMTGKGSSGPAPWKPNAQGEKGSRGGRVAKEGPTQVEVECKAALEQILRPSNFAVIQPWMQSASTGAKRDMVQLAKMASSGAGLSDIPSQQLLAAQRSGVVLNPQGRNRAANVIPMTADRAQADLLRNRSGSDVKDTAVEAKRQYFARYSSIPSTDSVANFHRLKIAPVHLEESTKVLNDQCRRNLLRWQTLGPENNPDASAEMMRSLRSIASAVERVPTYKEHFGTRTLGGEACRDSLFEFSRVAPKGSRTLKESFTRSQMHHSSSAPAILKPFLSQQDIDDVKRPGGYVVLLNDSEQLQLRKNKERAKFCKIASAGGLQDWSTTAGVMSSEIRALMV</sequence>
<protein>
    <submittedName>
        <fullName evidence="2">Uncharacterized protein</fullName>
    </submittedName>
</protein>